<protein>
    <recommendedName>
        <fullName evidence="2">Beta-1,4-mannosyl-glycoprotein beta-1,4-N-acetylglucosaminyltransferase</fullName>
    </recommendedName>
</protein>
<dbReference type="GO" id="GO:0003830">
    <property type="term" value="F:beta-1,4-mannosylglycoprotein 4-beta-N-acetylglucosaminyltransferase activity"/>
    <property type="evidence" value="ECO:0007669"/>
    <property type="project" value="InterPro"/>
</dbReference>
<dbReference type="PANTHER" id="PTHR12224:SF0">
    <property type="entry name" value="BETA-1,4-MANNOSYL-GLYCOPROTEIN 4-BETA-N-ACETYLGLUCOSAMINYLTRANSFERASE"/>
    <property type="match status" value="1"/>
</dbReference>
<name>A0A6C0HB88_9ZZZZ</name>
<reference evidence="1" key="1">
    <citation type="journal article" date="2020" name="Nature">
        <title>Giant virus diversity and host interactions through global metagenomics.</title>
        <authorList>
            <person name="Schulz F."/>
            <person name="Roux S."/>
            <person name="Paez-Espino D."/>
            <person name="Jungbluth S."/>
            <person name="Walsh D.A."/>
            <person name="Denef V.J."/>
            <person name="McMahon K.D."/>
            <person name="Konstantinidis K.T."/>
            <person name="Eloe-Fadrosh E.A."/>
            <person name="Kyrpides N.C."/>
            <person name="Woyke T."/>
        </authorList>
    </citation>
    <scope>NUCLEOTIDE SEQUENCE</scope>
    <source>
        <strain evidence="1">GVMAG-M-3300023179-90</strain>
    </source>
</reference>
<dbReference type="InterPro" id="IPR006813">
    <property type="entry name" value="Glyco_trans_17"/>
</dbReference>
<dbReference type="GO" id="GO:0016020">
    <property type="term" value="C:membrane"/>
    <property type="evidence" value="ECO:0007669"/>
    <property type="project" value="InterPro"/>
</dbReference>
<accession>A0A6C0HB88</accession>
<evidence type="ECO:0008006" key="2">
    <source>
        <dbReference type="Google" id="ProtNLM"/>
    </source>
</evidence>
<organism evidence="1">
    <name type="scientific">viral metagenome</name>
    <dbReference type="NCBI Taxonomy" id="1070528"/>
    <lineage>
        <taxon>unclassified sequences</taxon>
        <taxon>metagenomes</taxon>
        <taxon>organismal metagenomes</taxon>
    </lineage>
</organism>
<proteinExistence type="predicted"/>
<dbReference type="GO" id="GO:0006044">
    <property type="term" value="P:N-acetylglucosamine metabolic process"/>
    <property type="evidence" value="ECO:0007669"/>
    <property type="project" value="TreeGrafter"/>
</dbReference>
<dbReference type="PANTHER" id="PTHR12224">
    <property type="entry name" value="BETA-1,4-MANNOSYL-GLYCOPROTEIN BETA-1,4-N-ACETYLGLUCOSAMINYL-TRANSFERASE"/>
    <property type="match status" value="1"/>
</dbReference>
<sequence length="267" mass="31596">MKIIDAFTFYNELDLLLYRLTALDHVVDYFIIVEATKTHAGKDKELFFEKNKHLYEKFLPKIIHIIDEDLFVPDISAGQQWNNEIHQRDEIYRGLEILEPLLTSNDYVVITDLDEIPDPKVLFDLKHGNINHDYGALEMDFYYYNLNCKMAEIWYHGKVVKFGIFKSNPNITCNTIRMSRPNSIIKKGGWHLSYFGDGNFIKNKLENFAHQEFNKEQYTNIDNINTSINNFSDIFKRPNCEQYKIPIAENKYLPPLYDTMLTRFIKL</sequence>
<dbReference type="Pfam" id="PF04724">
    <property type="entry name" value="Glyco_transf_17"/>
    <property type="match status" value="1"/>
</dbReference>
<dbReference type="EMBL" id="MN739920">
    <property type="protein sequence ID" value="QHT77647.1"/>
    <property type="molecule type" value="Genomic_DNA"/>
</dbReference>
<evidence type="ECO:0000313" key="1">
    <source>
        <dbReference type="EMBL" id="QHT77647.1"/>
    </source>
</evidence>
<dbReference type="AlphaFoldDB" id="A0A6C0HB88"/>